<dbReference type="Pfam" id="PF12833">
    <property type="entry name" value="HTH_18"/>
    <property type="match status" value="1"/>
</dbReference>
<proteinExistence type="predicted"/>
<dbReference type="InterPro" id="IPR018060">
    <property type="entry name" value="HTH_AraC"/>
</dbReference>
<dbReference type="InterPro" id="IPR009057">
    <property type="entry name" value="Homeodomain-like_sf"/>
</dbReference>
<dbReference type="Gene3D" id="1.10.10.60">
    <property type="entry name" value="Homeodomain-like"/>
    <property type="match status" value="1"/>
</dbReference>
<dbReference type="SMART" id="SM00342">
    <property type="entry name" value="HTH_ARAC"/>
    <property type="match status" value="1"/>
</dbReference>
<evidence type="ECO:0000313" key="6">
    <source>
        <dbReference type="Proteomes" id="UP000515450"/>
    </source>
</evidence>
<keyword evidence="2" id="KW-0238">DNA-binding</keyword>
<dbReference type="GO" id="GO:0043565">
    <property type="term" value="F:sequence-specific DNA binding"/>
    <property type="evidence" value="ECO:0007669"/>
    <property type="project" value="InterPro"/>
</dbReference>
<dbReference type="GO" id="GO:0003700">
    <property type="term" value="F:DNA-binding transcription factor activity"/>
    <property type="evidence" value="ECO:0007669"/>
    <property type="project" value="InterPro"/>
</dbReference>
<sequence>MKIIIQNMVSRRCKMMVKSELDKLGIVYTSIELGEVRLAQPISENIKLKLQEALHRSGLELLYDKRAELIERIISIIVEMIHYSKEVPEVNFSTLLSDRLKKNYHYLAEIFSKTKGITIEHFIILHKVEKIKELILYGELNLTEISYQLHYSSVSHLSRQFKQVTGLTPTFFKKLPLRKRTNLEDL</sequence>
<dbReference type="EMBL" id="CP058555">
    <property type="protein sequence ID" value="QMV67206.1"/>
    <property type="molecule type" value="Genomic_DNA"/>
</dbReference>
<reference evidence="5 6" key="1">
    <citation type="journal article" date="2020" name="G3 (Bethesda)">
        <title>CeMbio - The Caenorhabditis elegans Microbiome Resource.</title>
        <authorList>
            <person name="Dirksen P."/>
            <person name="Assie A."/>
            <person name="Zimmermann J."/>
            <person name="Zhang F."/>
            <person name="Tietje A.M."/>
            <person name="Marsh S.A."/>
            <person name="Felix M.A."/>
            <person name="Shapira M."/>
            <person name="Kaleta C."/>
            <person name="Schulenburg H."/>
            <person name="Samuel B."/>
        </authorList>
    </citation>
    <scope>NUCLEOTIDE SEQUENCE [LARGE SCALE GENOMIC DNA]</scope>
    <source>
        <strain evidence="5 6">BIGb0170</strain>
    </source>
</reference>
<feature type="domain" description="HTH araC/xylS-type" evidence="4">
    <location>
        <begin position="71"/>
        <end position="175"/>
    </location>
</feature>
<protein>
    <submittedName>
        <fullName evidence="5">Helix-turn-helix transcriptional regulator</fullName>
    </submittedName>
</protein>
<dbReference type="SUPFAM" id="SSF46689">
    <property type="entry name" value="Homeodomain-like"/>
    <property type="match status" value="1"/>
</dbReference>
<dbReference type="PANTHER" id="PTHR43280:SF28">
    <property type="entry name" value="HTH-TYPE TRANSCRIPTIONAL ACTIVATOR RHAS"/>
    <property type="match status" value="1"/>
</dbReference>
<dbReference type="Proteomes" id="UP000515450">
    <property type="component" value="Chromosome"/>
</dbReference>
<organism evidence="5 6">
    <name type="scientific">Sphingobacterium paramultivorum</name>
    <dbReference type="NCBI Taxonomy" id="2886510"/>
    <lineage>
        <taxon>Bacteria</taxon>
        <taxon>Pseudomonadati</taxon>
        <taxon>Bacteroidota</taxon>
        <taxon>Sphingobacteriia</taxon>
        <taxon>Sphingobacteriales</taxon>
        <taxon>Sphingobacteriaceae</taxon>
        <taxon>Sphingobacterium</taxon>
    </lineage>
</organism>
<name>A0A7G5DZN1_9SPHI</name>
<dbReference type="RefSeq" id="WP_159726317.1">
    <property type="nucleotide sequence ID" value="NZ_CP058555.1"/>
</dbReference>
<evidence type="ECO:0000259" key="4">
    <source>
        <dbReference type="PROSITE" id="PS01124"/>
    </source>
</evidence>
<keyword evidence="1" id="KW-0805">Transcription regulation</keyword>
<evidence type="ECO:0000256" key="1">
    <source>
        <dbReference type="ARBA" id="ARBA00023015"/>
    </source>
</evidence>
<evidence type="ECO:0000313" key="5">
    <source>
        <dbReference type="EMBL" id="QMV67206.1"/>
    </source>
</evidence>
<accession>A0A7G5DZN1</accession>
<dbReference type="AlphaFoldDB" id="A0A7G5DZN1"/>
<keyword evidence="6" id="KW-1185">Reference proteome</keyword>
<dbReference type="PANTHER" id="PTHR43280">
    <property type="entry name" value="ARAC-FAMILY TRANSCRIPTIONAL REGULATOR"/>
    <property type="match status" value="1"/>
</dbReference>
<gene>
    <name evidence="5" type="ORF">HS960_05835</name>
</gene>
<keyword evidence="3" id="KW-0804">Transcription</keyword>
<dbReference type="PROSITE" id="PS01124">
    <property type="entry name" value="HTH_ARAC_FAMILY_2"/>
    <property type="match status" value="1"/>
</dbReference>
<evidence type="ECO:0000256" key="3">
    <source>
        <dbReference type="ARBA" id="ARBA00023163"/>
    </source>
</evidence>
<evidence type="ECO:0000256" key="2">
    <source>
        <dbReference type="ARBA" id="ARBA00023125"/>
    </source>
</evidence>